<name>A0A1A8YGH7_PLAOA</name>
<feature type="non-terminal residue" evidence="2">
    <location>
        <position position="1"/>
    </location>
</feature>
<gene>
    <name evidence="2" type="ORF">POVWA2_000010</name>
</gene>
<protein>
    <submittedName>
        <fullName evidence="2">PIR Superfamily Protein</fullName>
    </submittedName>
</protein>
<accession>A0A1A8YGH7</accession>
<evidence type="ECO:0000313" key="2">
    <source>
        <dbReference type="EMBL" id="SBT30648.1"/>
    </source>
</evidence>
<sequence>NDILRILPTNEKYEHLNEDVTVNDFDIYCKEIFSPDGSDSDIGKLCKKLARNYKRITQTKNEERGDTCVYFKYWLYDEIRKLSKSDVYKKYLSGINNNFQKVTNSICLQFYDCPCTYTIQVDYLDDFGEEKNLHDYFQNLSTLENKIKSPGINSQSYHEYISYINDLYKKHIDENECCDGWGECTHYFDCDDDAVPEKLLAKINLPRENSKGGTQAQDSRNIISRTDSSYPPLENIPQEIDKTLEGGSLEALKTRGPGITGEEAECSNLSSAENPHGSCSAPSALEKAIGARGGNDSHVKDMNTGLQNVNDPPTAEYEYGILPASTVDIFTTIEEKPYILQNKYARIAYAMTLTMARTPLKFSFLKRLSKRKRDKNKLRRKYENETISYDLEDVYINSYNIPFHLRYYQA</sequence>
<dbReference type="AlphaFoldDB" id="A0A1A8YGH7"/>
<proteinExistence type="predicted"/>
<dbReference type="InterPro" id="IPR008780">
    <property type="entry name" value="Plasmodium_Vir"/>
</dbReference>
<organism evidence="2 3">
    <name type="scientific">Plasmodium ovale wallikeri</name>
    <dbReference type="NCBI Taxonomy" id="864142"/>
    <lineage>
        <taxon>Eukaryota</taxon>
        <taxon>Sar</taxon>
        <taxon>Alveolata</taxon>
        <taxon>Apicomplexa</taxon>
        <taxon>Aconoidasida</taxon>
        <taxon>Haemosporida</taxon>
        <taxon>Plasmodiidae</taxon>
        <taxon>Plasmodium</taxon>
        <taxon>Plasmodium (Plasmodium)</taxon>
    </lineage>
</organism>
<dbReference type="Pfam" id="PF05795">
    <property type="entry name" value="Plasmodium_Vir"/>
    <property type="match status" value="1"/>
</dbReference>
<dbReference type="EMBL" id="FLRE01000001">
    <property type="protein sequence ID" value="SBT30648.1"/>
    <property type="molecule type" value="Genomic_DNA"/>
</dbReference>
<evidence type="ECO:0000313" key="3">
    <source>
        <dbReference type="Proteomes" id="UP000078550"/>
    </source>
</evidence>
<dbReference type="Proteomes" id="UP000078550">
    <property type="component" value="Unassembled WGS sequence"/>
</dbReference>
<reference evidence="3" key="1">
    <citation type="submission" date="2016-05" db="EMBL/GenBank/DDBJ databases">
        <authorList>
            <person name="Naeem Raeece"/>
        </authorList>
    </citation>
    <scope>NUCLEOTIDE SEQUENCE [LARGE SCALE GENOMIC DNA]</scope>
</reference>
<feature type="region of interest" description="Disordered" evidence="1">
    <location>
        <begin position="206"/>
        <end position="234"/>
    </location>
</feature>
<feature type="compositionally biased region" description="Polar residues" evidence="1">
    <location>
        <begin position="211"/>
        <end position="229"/>
    </location>
</feature>
<evidence type="ECO:0000256" key="1">
    <source>
        <dbReference type="SAM" id="MobiDB-lite"/>
    </source>
</evidence>